<proteinExistence type="predicted"/>
<dbReference type="AlphaFoldDB" id="A0A2M7IG36"/>
<comment type="caution">
    <text evidence="1">The sequence shown here is derived from an EMBL/GenBank/DDBJ whole genome shotgun (WGS) entry which is preliminary data.</text>
</comment>
<evidence type="ECO:0000313" key="1">
    <source>
        <dbReference type="EMBL" id="PIW75464.1"/>
    </source>
</evidence>
<reference evidence="2" key="1">
    <citation type="submission" date="2017-09" db="EMBL/GenBank/DDBJ databases">
        <title>Depth-based differentiation of microbial function through sediment-hosted aquifers and enrichment of novel symbionts in the deep terrestrial subsurface.</title>
        <authorList>
            <person name="Probst A.J."/>
            <person name="Ladd B."/>
            <person name="Jarett J.K."/>
            <person name="Geller-Mcgrath D.E."/>
            <person name="Sieber C.M.K."/>
            <person name="Emerson J.B."/>
            <person name="Anantharaman K."/>
            <person name="Thomas B.C."/>
            <person name="Malmstrom R."/>
            <person name="Stieglmeier M."/>
            <person name="Klingl A."/>
            <person name="Woyke T."/>
            <person name="Ryan C.M."/>
            <person name="Banfield J.F."/>
        </authorList>
    </citation>
    <scope>NUCLEOTIDE SEQUENCE [LARGE SCALE GENOMIC DNA]</scope>
</reference>
<name>A0A2M7IG36_9BACT</name>
<sequence length="72" mass="7986">MDGNGLNGVNEPFERLRRAANYPNGSYLACLGVDNPILCQSKKPLQNKAICYSNILKNLRITTDKEISGQFV</sequence>
<accession>A0A2M7IG36</accession>
<gene>
    <name evidence="1" type="ORF">CO002_01880</name>
</gene>
<dbReference type="Proteomes" id="UP000231280">
    <property type="component" value="Unassembled WGS sequence"/>
</dbReference>
<organism evidence="1 2">
    <name type="scientific">Candidatus Portnoybacteria bacterium CG_4_8_14_3_um_filter_44_10</name>
    <dbReference type="NCBI Taxonomy" id="1974802"/>
    <lineage>
        <taxon>Bacteria</taxon>
        <taxon>Candidatus Portnoyibacteriota</taxon>
    </lineage>
</organism>
<dbReference type="EMBL" id="PFGX01000048">
    <property type="protein sequence ID" value="PIW75464.1"/>
    <property type="molecule type" value="Genomic_DNA"/>
</dbReference>
<evidence type="ECO:0000313" key="2">
    <source>
        <dbReference type="Proteomes" id="UP000231280"/>
    </source>
</evidence>
<protein>
    <submittedName>
        <fullName evidence="1">Uncharacterized protein</fullName>
    </submittedName>
</protein>